<keyword evidence="14" id="KW-1185">Reference proteome</keyword>
<keyword evidence="5 11" id="KW-1133">Transmembrane helix</keyword>
<dbReference type="Proteomes" id="UP001262889">
    <property type="component" value="Unassembled WGS sequence"/>
</dbReference>
<name>A0ABU3C644_9FLAO</name>
<dbReference type="EMBL" id="JAVRHQ010000002">
    <property type="protein sequence ID" value="MDT0641812.1"/>
    <property type="molecule type" value="Genomic_DNA"/>
</dbReference>
<evidence type="ECO:0000256" key="11">
    <source>
        <dbReference type="SAM" id="Phobius"/>
    </source>
</evidence>
<feature type="compositionally biased region" description="Basic and acidic residues" evidence="10">
    <location>
        <begin position="1"/>
        <end position="17"/>
    </location>
</feature>
<comment type="similarity">
    <text evidence="2">Belongs to the VKOR family.</text>
</comment>
<keyword evidence="8" id="KW-1015">Disulfide bond</keyword>
<sequence>MAEKNHQNEEKNKDNKMHKGGGMGTRGVTRPMAEMQMKGGDKKKDDNKDKEKKNKDKDSGGGMEMSMEKRMHMLHMHHKQTLWVYWLIVLLGAWMVLFPLTFNYTVGTVEPSGGRELWLSLSERIMVMRWSDIISGILLMIFGWRSLTPNRPIGLWICCFVGIWITFAPLVFWSPTAVGYLNSTMVGALVIALTILIPGMPNMITYMKMGSQVPPGWTYNPSSWPQRWIMIVLAFFGWVVSRYLGAFQLGYIDTAWDPFFGDGTLKALNSNMSHSFPVSDGAMGALAYTFEFLMGWMGSPTRWRTMPWMVTFFGILVIPLGLVHIFLVISQPVVVGEWCTFCLMAAAIMLPMIPLELDEVIAMGQHMVQAKRRGDNMWDVFWKGGKAFEMNKDERTTDLMEFPEKPAEVFKASVWGMSVPWTLAVCTLIGIAAMCAPAIFDVGIQKTSSDIFHLSGSLIIVVSVICMGEIVRRGRYLNILLGLALAIGPWFVDNSPTGLCITGLVAGLLVAGLSIPTGIIKEHYGLWDKYVK</sequence>
<dbReference type="RefSeq" id="WP_311533520.1">
    <property type="nucleotide sequence ID" value="NZ_JAVRHQ010000002.1"/>
</dbReference>
<feature type="transmembrane region" description="Helical" evidence="11">
    <location>
        <begin position="126"/>
        <end position="144"/>
    </location>
</feature>
<feature type="compositionally biased region" description="Basic and acidic residues" evidence="10">
    <location>
        <begin position="39"/>
        <end position="59"/>
    </location>
</feature>
<proteinExistence type="inferred from homology"/>
<feature type="transmembrane region" description="Helical" evidence="11">
    <location>
        <begin position="308"/>
        <end position="329"/>
    </location>
</feature>
<evidence type="ECO:0000256" key="5">
    <source>
        <dbReference type="ARBA" id="ARBA00022989"/>
    </source>
</evidence>
<keyword evidence="7 11" id="KW-0472">Membrane</keyword>
<gene>
    <name evidence="13" type="ORF">RM553_03105</name>
</gene>
<feature type="transmembrane region" description="Helical" evidence="11">
    <location>
        <begin position="498"/>
        <end position="520"/>
    </location>
</feature>
<keyword evidence="4" id="KW-0874">Quinone</keyword>
<feature type="transmembrane region" description="Helical" evidence="11">
    <location>
        <begin position="228"/>
        <end position="252"/>
    </location>
</feature>
<evidence type="ECO:0000256" key="3">
    <source>
        <dbReference type="ARBA" id="ARBA00022692"/>
    </source>
</evidence>
<reference evidence="13 14" key="1">
    <citation type="submission" date="2023-09" db="EMBL/GenBank/DDBJ databases">
        <authorList>
            <person name="Rey-Velasco X."/>
        </authorList>
    </citation>
    <scope>NUCLEOTIDE SEQUENCE [LARGE SCALE GENOMIC DNA]</scope>
    <source>
        <strain evidence="13 14">F363</strain>
    </source>
</reference>
<keyword evidence="9" id="KW-0676">Redox-active center</keyword>
<protein>
    <submittedName>
        <fullName evidence="13">Vitamin K epoxide reductase family protein</fullName>
    </submittedName>
</protein>
<dbReference type="Gene3D" id="1.20.1440.130">
    <property type="entry name" value="VKOR domain"/>
    <property type="match status" value="1"/>
</dbReference>
<feature type="transmembrane region" description="Helical" evidence="11">
    <location>
        <begin position="335"/>
        <end position="357"/>
    </location>
</feature>
<organism evidence="13 14">
    <name type="scientific">Autumnicola tepida</name>
    <dbReference type="NCBI Taxonomy" id="3075595"/>
    <lineage>
        <taxon>Bacteria</taxon>
        <taxon>Pseudomonadati</taxon>
        <taxon>Bacteroidota</taxon>
        <taxon>Flavobacteriia</taxon>
        <taxon>Flavobacteriales</taxon>
        <taxon>Flavobacteriaceae</taxon>
        <taxon>Autumnicola</taxon>
    </lineage>
</organism>
<evidence type="ECO:0000259" key="12">
    <source>
        <dbReference type="Pfam" id="PF07884"/>
    </source>
</evidence>
<comment type="caution">
    <text evidence="13">The sequence shown here is derived from an EMBL/GenBank/DDBJ whole genome shotgun (WGS) entry which is preliminary data.</text>
</comment>
<feature type="region of interest" description="Disordered" evidence="10">
    <location>
        <begin position="1"/>
        <end position="64"/>
    </location>
</feature>
<evidence type="ECO:0000256" key="2">
    <source>
        <dbReference type="ARBA" id="ARBA00006214"/>
    </source>
</evidence>
<accession>A0ABU3C644</accession>
<feature type="transmembrane region" description="Helical" evidence="11">
    <location>
        <begin position="476"/>
        <end position="492"/>
    </location>
</feature>
<feature type="transmembrane region" description="Helical" evidence="11">
    <location>
        <begin position="153"/>
        <end position="173"/>
    </location>
</feature>
<feature type="transmembrane region" description="Helical" evidence="11">
    <location>
        <begin position="82"/>
        <end position="106"/>
    </location>
</feature>
<keyword evidence="3 11" id="KW-0812">Transmembrane</keyword>
<evidence type="ECO:0000256" key="4">
    <source>
        <dbReference type="ARBA" id="ARBA00022719"/>
    </source>
</evidence>
<dbReference type="InterPro" id="IPR038354">
    <property type="entry name" value="VKOR_sf"/>
</dbReference>
<dbReference type="Pfam" id="PF07884">
    <property type="entry name" value="VKOR"/>
    <property type="match status" value="1"/>
</dbReference>
<evidence type="ECO:0000256" key="10">
    <source>
        <dbReference type="SAM" id="MobiDB-lite"/>
    </source>
</evidence>
<evidence type="ECO:0000256" key="7">
    <source>
        <dbReference type="ARBA" id="ARBA00023136"/>
    </source>
</evidence>
<dbReference type="InterPro" id="IPR012932">
    <property type="entry name" value="VKOR"/>
</dbReference>
<evidence type="ECO:0000256" key="8">
    <source>
        <dbReference type="ARBA" id="ARBA00023157"/>
    </source>
</evidence>
<evidence type="ECO:0000313" key="14">
    <source>
        <dbReference type="Proteomes" id="UP001262889"/>
    </source>
</evidence>
<keyword evidence="6" id="KW-0560">Oxidoreductase</keyword>
<dbReference type="CDD" id="cd12919">
    <property type="entry name" value="VKOR_2"/>
    <property type="match status" value="1"/>
</dbReference>
<feature type="transmembrane region" description="Helical" evidence="11">
    <location>
        <begin position="185"/>
        <end position="207"/>
    </location>
</feature>
<feature type="transmembrane region" description="Helical" evidence="11">
    <location>
        <begin position="421"/>
        <end position="440"/>
    </location>
</feature>
<comment type="subcellular location">
    <subcellularLocation>
        <location evidence="1">Membrane</location>
        <topology evidence="1">Multi-pass membrane protein</topology>
    </subcellularLocation>
</comment>
<feature type="domain" description="Vitamin K epoxide reductase" evidence="12">
    <location>
        <begin position="228"/>
        <end position="355"/>
    </location>
</feature>
<feature type="transmembrane region" description="Helical" evidence="11">
    <location>
        <begin position="452"/>
        <end position="471"/>
    </location>
</feature>
<evidence type="ECO:0000256" key="1">
    <source>
        <dbReference type="ARBA" id="ARBA00004141"/>
    </source>
</evidence>
<evidence type="ECO:0000313" key="13">
    <source>
        <dbReference type="EMBL" id="MDT0641812.1"/>
    </source>
</evidence>
<evidence type="ECO:0000256" key="9">
    <source>
        <dbReference type="ARBA" id="ARBA00023284"/>
    </source>
</evidence>
<evidence type="ECO:0000256" key="6">
    <source>
        <dbReference type="ARBA" id="ARBA00023002"/>
    </source>
</evidence>